<dbReference type="PANTHER" id="PTHR42901">
    <property type="entry name" value="ALCOHOL DEHYDROGENASE"/>
    <property type="match status" value="1"/>
</dbReference>
<protein>
    <submittedName>
        <fullName evidence="4">NAD(P)-dependent oxidoreductase</fullName>
    </submittedName>
</protein>
<keyword evidence="2" id="KW-0560">Oxidoreductase</keyword>
<dbReference type="SUPFAM" id="SSF51735">
    <property type="entry name" value="NAD(P)-binding Rossmann-fold domains"/>
    <property type="match status" value="1"/>
</dbReference>
<dbReference type="PANTHER" id="PTHR42901:SF1">
    <property type="entry name" value="ALCOHOL DEHYDROGENASE"/>
    <property type="match status" value="1"/>
</dbReference>
<dbReference type="RefSeq" id="WP_109906502.1">
    <property type="nucleotide sequence ID" value="NZ_QGLE01000007.1"/>
</dbReference>
<dbReference type="PRINTS" id="PR00081">
    <property type="entry name" value="GDHRDH"/>
</dbReference>
<keyword evidence="5" id="KW-1185">Reference proteome</keyword>
<dbReference type="AlphaFoldDB" id="A0A317E2V3"/>
<comment type="similarity">
    <text evidence="1 3">Belongs to the short-chain dehydrogenases/reductases (SDR) family.</text>
</comment>
<evidence type="ECO:0000313" key="4">
    <source>
        <dbReference type="EMBL" id="PWR21367.1"/>
    </source>
</evidence>
<dbReference type="GO" id="GO:0016616">
    <property type="term" value="F:oxidoreductase activity, acting on the CH-OH group of donors, NAD or NADP as acceptor"/>
    <property type="evidence" value="ECO:0007669"/>
    <property type="project" value="UniProtKB-ARBA"/>
</dbReference>
<evidence type="ECO:0000256" key="1">
    <source>
        <dbReference type="ARBA" id="ARBA00006484"/>
    </source>
</evidence>
<dbReference type="InterPro" id="IPR036291">
    <property type="entry name" value="NAD(P)-bd_dom_sf"/>
</dbReference>
<evidence type="ECO:0000256" key="2">
    <source>
        <dbReference type="ARBA" id="ARBA00023002"/>
    </source>
</evidence>
<name>A0A317E2V3_9PROT</name>
<comment type="caution">
    <text evidence="4">The sequence shown here is derived from an EMBL/GenBank/DDBJ whole genome shotgun (WGS) entry which is preliminary data.</text>
</comment>
<sequence length="254" mass="27098">MTKTVLITGATAGFGAAASRRFVKDGWKVIGTGRRAERLAALTDELGSANFHGLAFDMRDEAAIEAALASLPADFATIDWLVNNAGLALGTGPAQDSSLDQWRQMIDTNITGLVTITRLLLPRLIETKGGVINLSSVAAHWPYPGGNVYGGTKAFVRQFSYGLRCDLAGTGVRVTSIEPGMCESEFTLVRTGGNKEAYDKLYGGANPLQPEDIAETIVHVASLPAHMNINAIELMPVSQSWSPFAVYRETAKPA</sequence>
<reference evidence="4 5" key="1">
    <citation type="submission" date="2018-05" db="EMBL/GenBank/DDBJ databases">
        <title>Zavarzinia sp. HR-AS.</title>
        <authorList>
            <person name="Lee Y."/>
            <person name="Jeon C.O."/>
        </authorList>
    </citation>
    <scope>NUCLEOTIDE SEQUENCE [LARGE SCALE GENOMIC DNA]</scope>
    <source>
        <strain evidence="4 5">HR-AS</strain>
    </source>
</reference>
<dbReference type="Pfam" id="PF00106">
    <property type="entry name" value="adh_short"/>
    <property type="match status" value="1"/>
</dbReference>
<dbReference type="Gene3D" id="3.40.50.720">
    <property type="entry name" value="NAD(P)-binding Rossmann-like Domain"/>
    <property type="match status" value="1"/>
</dbReference>
<dbReference type="EMBL" id="QGLE01000007">
    <property type="protein sequence ID" value="PWR21367.1"/>
    <property type="molecule type" value="Genomic_DNA"/>
</dbReference>
<dbReference type="FunFam" id="3.40.50.720:FF:000047">
    <property type="entry name" value="NADP-dependent L-serine/L-allo-threonine dehydrogenase"/>
    <property type="match status" value="1"/>
</dbReference>
<proteinExistence type="inferred from homology"/>
<dbReference type="PROSITE" id="PS00061">
    <property type="entry name" value="ADH_SHORT"/>
    <property type="match status" value="1"/>
</dbReference>
<evidence type="ECO:0000313" key="5">
    <source>
        <dbReference type="Proteomes" id="UP000245461"/>
    </source>
</evidence>
<dbReference type="InterPro" id="IPR002347">
    <property type="entry name" value="SDR_fam"/>
</dbReference>
<gene>
    <name evidence="4" type="ORF">DKG74_13080</name>
</gene>
<dbReference type="OrthoDB" id="658698at2"/>
<organism evidence="4 5">
    <name type="scientific">Zavarzinia aquatilis</name>
    <dbReference type="NCBI Taxonomy" id="2211142"/>
    <lineage>
        <taxon>Bacteria</taxon>
        <taxon>Pseudomonadati</taxon>
        <taxon>Pseudomonadota</taxon>
        <taxon>Alphaproteobacteria</taxon>
        <taxon>Rhodospirillales</taxon>
        <taxon>Zavarziniaceae</taxon>
        <taxon>Zavarzinia</taxon>
    </lineage>
</organism>
<accession>A0A317E2V3</accession>
<dbReference type="Proteomes" id="UP000245461">
    <property type="component" value="Unassembled WGS sequence"/>
</dbReference>
<dbReference type="InterPro" id="IPR020904">
    <property type="entry name" value="Sc_DH/Rdtase_CS"/>
</dbReference>
<evidence type="ECO:0000256" key="3">
    <source>
        <dbReference type="RuleBase" id="RU000363"/>
    </source>
</evidence>
<dbReference type="PRINTS" id="PR00080">
    <property type="entry name" value="SDRFAMILY"/>
</dbReference>